<organism evidence="1 2">
    <name type="scientific">Rhodonia placenta</name>
    <dbReference type="NCBI Taxonomy" id="104341"/>
    <lineage>
        <taxon>Eukaryota</taxon>
        <taxon>Fungi</taxon>
        <taxon>Dikarya</taxon>
        <taxon>Basidiomycota</taxon>
        <taxon>Agaricomycotina</taxon>
        <taxon>Agaricomycetes</taxon>
        <taxon>Polyporales</taxon>
        <taxon>Adustoporiaceae</taxon>
        <taxon>Rhodonia</taxon>
    </lineage>
</organism>
<protein>
    <submittedName>
        <fullName evidence="1">Uncharacterized protein</fullName>
    </submittedName>
</protein>
<dbReference type="AlphaFoldDB" id="A0A8H7NUA5"/>
<evidence type="ECO:0000313" key="2">
    <source>
        <dbReference type="Proteomes" id="UP000639403"/>
    </source>
</evidence>
<dbReference type="EMBL" id="JADOXO010000455">
    <property type="protein sequence ID" value="KAF9804255.1"/>
    <property type="molecule type" value="Genomic_DNA"/>
</dbReference>
<dbReference type="Proteomes" id="UP000639403">
    <property type="component" value="Unassembled WGS sequence"/>
</dbReference>
<evidence type="ECO:0000313" key="1">
    <source>
        <dbReference type="EMBL" id="KAF9804255.1"/>
    </source>
</evidence>
<proteinExistence type="predicted"/>
<comment type="caution">
    <text evidence="1">The sequence shown here is derived from an EMBL/GenBank/DDBJ whole genome shotgun (WGS) entry which is preliminary data.</text>
</comment>
<gene>
    <name evidence="1" type="ORF">IEO21_09456</name>
</gene>
<name>A0A8H7NUA5_9APHY</name>
<accession>A0A8H7NUA5</accession>
<reference evidence="1" key="1">
    <citation type="submission" date="2020-11" db="EMBL/GenBank/DDBJ databases">
        <authorList>
            <person name="Koelle M."/>
            <person name="Horta M.A.C."/>
            <person name="Nowrousian M."/>
            <person name="Ohm R.A."/>
            <person name="Benz P."/>
            <person name="Pilgard A."/>
        </authorList>
    </citation>
    <scope>NUCLEOTIDE SEQUENCE</scope>
    <source>
        <strain evidence="1">FPRL280</strain>
    </source>
</reference>
<sequence length="55" mass="6219">MYVPHTRPAPSHRLFQQASSCFLIFSFPRARTRDLCTICSVLDRTSLIGTSCACR</sequence>
<reference evidence="1" key="2">
    <citation type="journal article" name="Front. Microbiol.">
        <title>Degradative Capacity of Two Strains of Rhodonia placenta: From Phenotype to Genotype.</title>
        <authorList>
            <person name="Kolle M."/>
            <person name="Horta M.A.C."/>
            <person name="Nowrousian M."/>
            <person name="Ohm R.A."/>
            <person name="Benz J.P."/>
            <person name="Pilgard A."/>
        </authorList>
    </citation>
    <scope>NUCLEOTIDE SEQUENCE</scope>
    <source>
        <strain evidence="1">FPRL280</strain>
    </source>
</reference>